<dbReference type="GO" id="GO:0005886">
    <property type="term" value="C:plasma membrane"/>
    <property type="evidence" value="ECO:0007669"/>
    <property type="project" value="UniProtKB-SubCell"/>
</dbReference>
<keyword evidence="11" id="KW-1185">Reference proteome</keyword>
<dbReference type="GO" id="GO:0022857">
    <property type="term" value="F:transmembrane transporter activity"/>
    <property type="evidence" value="ECO:0007669"/>
    <property type="project" value="TreeGrafter"/>
</dbReference>
<dbReference type="InterPro" id="IPR050250">
    <property type="entry name" value="Macrolide_Exporter_MacB"/>
</dbReference>
<feature type="transmembrane region" description="Helical" evidence="7">
    <location>
        <begin position="21"/>
        <end position="42"/>
    </location>
</feature>
<keyword evidence="5 7" id="KW-0472">Membrane</keyword>
<accession>A0A2P8FMS9</accession>
<feature type="transmembrane region" description="Helical" evidence="7">
    <location>
        <begin position="676"/>
        <end position="696"/>
    </location>
</feature>
<dbReference type="PANTHER" id="PTHR30572:SF4">
    <property type="entry name" value="ABC TRANSPORTER PERMEASE YTRF"/>
    <property type="match status" value="1"/>
</dbReference>
<evidence type="ECO:0000259" key="8">
    <source>
        <dbReference type="Pfam" id="PF02687"/>
    </source>
</evidence>
<evidence type="ECO:0000256" key="6">
    <source>
        <dbReference type="ARBA" id="ARBA00038076"/>
    </source>
</evidence>
<dbReference type="EMBL" id="PYGK01000019">
    <property type="protein sequence ID" value="PSL23027.1"/>
    <property type="molecule type" value="Genomic_DNA"/>
</dbReference>
<dbReference type="PANTHER" id="PTHR30572">
    <property type="entry name" value="MEMBRANE COMPONENT OF TRANSPORTER-RELATED"/>
    <property type="match status" value="1"/>
</dbReference>
<protein>
    <submittedName>
        <fullName evidence="10">ABC-type antimicrobial peptide transport system permease subunit</fullName>
    </submittedName>
</protein>
<comment type="subcellular location">
    <subcellularLocation>
        <location evidence="1">Cell membrane</location>
        <topology evidence="1">Multi-pass membrane protein</topology>
    </subcellularLocation>
</comment>
<gene>
    <name evidence="10" type="ORF">CLV42_11947</name>
</gene>
<feature type="transmembrane region" description="Helical" evidence="7">
    <location>
        <begin position="756"/>
        <end position="776"/>
    </location>
</feature>
<evidence type="ECO:0000256" key="4">
    <source>
        <dbReference type="ARBA" id="ARBA00022989"/>
    </source>
</evidence>
<evidence type="ECO:0000259" key="9">
    <source>
        <dbReference type="Pfam" id="PF12704"/>
    </source>
</evidence>
<keyword evidence="2" id="KW-1003">Cell membrane</keyword>
<sequence length="795" mass="88305">MFKNYLKVAFRYLRKNKAHSFINITGLSVGMAVAMLIGLWIWSELSFDKYHDNYDRIAQVMQQETLDGTIRTERTIPLPLEAAMRESYGSEFKHIVMSSWTENHTLSVGDKNVSYAGAFMGAASPDMLTLHMLKGTRQGLTGPNGILLSQSLASALFGENDPMDQLVKLDQKAVFKVTGVYDDLPQQSSFHNLAFMAPWDFYVHAKDWIQRDPANWTDNSLFMYVQANDHADMARLSEKIKHIKRDRVGAAANTSQPALFLQPMRKWHLYATFKNGVNTGGAILYVWLFGIIGIFVLLLACINFMNLSTARSEKRAREVGIRKAVGSLRRQLIGQFYAESVLIALLAFMLSLAWVLLALPFFNEVANKKMFILWASPVFWLACLGFTLFAGFIAGSYPALYLSSFKPVKALKGTFKAGRLATVPRSVLVVLQFTVAVVLITGTLIVFRQIQFARDRPVGYSRDGLIYIETSSTALRDHFEAIQEDLLKSGTIMGIAASSSPATGVNNSRGDLDWSGKDPAMTAEFGNIGVTTTYGKTVGWQFTAGRDFSSQFLTDSSGLILNETAVKYMGLKNPIGKIVQVGTKQLHVIGVIKDMVMGSPYEPVKPTIFRMGKAGFFDYMNIRINPQASAHDAIDKITAVCRAYAPAEPFSYKFVSEEYAKKFSDEERIGKLAGCFAGLAIFISCLGLFGMAAFMAEQRFKEIGVRKVLGASVLNIWGLLTKDFVLLVLFACLIATPVAYYFLQSWLLKYDYHTEITWWIFAAAGVGALVIALLTVSFQSISAALMNPVKSLRLE</sequence>
<evidence type="ECO:0000256" key="1">
    <source>
        <dbReference type="ARBA" id="ARBA00004651"/>
    </source>
</evidence>
<comment type="caution">
    <text evidence="10">The sequence shown here is derived from an EMBL/GenBank/DDBJ whole genome shotgun (WGS) entry which is preliminary data.</text>
</comment>
<evidence type="ECO:0000256" key="5">
    <source>
        <dbReference type="ARBA" id="ARBA00023136"/>
    </source>
</evidence>
<dbReference type="InterPro" id="IPR003838">
    <property type="entry name" value="ABC3_permease_C"/>
</dbReference>
<evidence type="ECO:0000313" key="11">
    <source>
        <dbReference type="Proteomes" id="UP000240978"/>
    </source>
</evidence>
<feature type="transmembrane region" description="Helical" evidence="7">
    <location>
        <begin position="423"/>
        <end position="447"/>
    </location>
</feature>
<feature type="domain" description="MacB-like periplasmic core" evidence="9">
    <location>
        <begin position="426"/>
        <end position="639"/>
    </location>
</feature>
<reference evidence="10 11" key="1">
    <citation type="submission" date="2018-03" db="EMBL/GenBank/DDBJ databases">
        <title>Genomic Encyclopedia of Archaeal and Bacterial Type Strains, Phase II (KMG-II): from individual species to whole genera.</title>
        <authorList>
            <person name="Goeker M."/>
        </authorList>
    </citation>
    <scope>NUCLEOTIDE SEQUENCE [LARGE SCALE GENOMIC DNA]</scope>
    <source>
        <strain evidence="10 11">DSM 18107</strain>
    </source>
</reference>
<evidence type="ECO:0000313" key="10">
    <source>
        <dbReference type="EMBL" id="PSL23027.1"/>
    </source>
</evidence>
<feature type="transmembrane region" description="Helical" evidence="7">
    <location>
        <begin position="336"/>
        <end position="359"/>
    </location>
</feature>
<dbReference type="AlphaFoldDB" id="A0A2P8FMS9"/>
<feature type="domain" description="ABC3 transporter permease C-terminal" evidence="8">
    <location>
        <begin position="291"/>
        <end position="406"/>
    </location>
</feature>
<evidence type="ECO:0000256" key="2">
    <source>
        <dbReference type="ARBA" id="ARBA00022475"/>
    </source>
</evidence>
<organism evidence="10 11">
    <name type="scientific">Chitinophaga ginsengisoli</name>
    <dbReference type="NCBI Taxonomy" id="363837"/>
    <lineage>
        <taxon>Bacteria</taxon>
        <taxon>Pseudomonadati</taxon>
        <taxon>Bacteroidota</taxon>
        <taxon>Chitinophagia</taxon>
        <taxon>Chitinophagales</taxon>
        <taxon>Chitinophagaceae</taxon>
        <taxon>Chitinophaga</taxon>
    </lineage>
</organism>
<dbReference type="Pfam" id="PF12704">
    <property type="entry name" value="MacB_PCD"/>
    <property type="match status" value="2"/>
</dbReference>
<comment type="similarity">
    <text evidence="6">Belongs to the ABC-4 integral membrane protein family.</text>
</comment>
<feature type="domain" description="ABC3 transporter permease C-terminal" evidence="8">
    <location>
        <begin position="675"/>
        <end position="787"/>
    </location>
</feature>
<keyword evidence="3 7" id="KW-0812">Transmembrane</keyword>
<keyword evidence="4 7" id="KW-1133">Transmembrane helix</keyword>
<evidence type="ECO:0000256" key="7">
    <source>
        <dbReference type="SAM" id="Phobius"/>
    </source>
</evidence>
<dbReference type="Proteomes" id="UP000240978">
    <property type="component" value="Unassembled WGS sequence"/>
</dbReference>
<dbReference type="Pfam" id="PF02687">
    <property type="entry name" value="FtsX"/>
    <property type="match status" value="2"/>
</dbReference>
<feature type="transmembrane region" description="Helical" evidence="7">
    <location>
        <begin position="724"/>
        <end position="744"/>
    </location>
</feature>
<feature type="transmembrane region" description="Helical" evidence="7">
    <location>
        <begin position="284"/>
        <end position="307"/>
    </location>
</feature>
<feature type="transmembrane region" description="Helical" evidence="7">
    <location>
        <begin position="379"/>
        <end position="402"/>
    </location>
</feature>
<dbReference type="InterPro" id="IPR025857">
    <property type="entry name" value="MacB_PCD"/>
</dbReference>
<proteinExistence type="inferred from homology"/>
<feature type="domain" description="MacB-like periplasmic core" evidence="9">
    <location>
        <begin position="20"/>
        <end position="242"/>
    </location>
</feature>
<evidence type="ECO:0000256" key="3">
    <source>
        <dbReference type="ARBA" id="ARBA00022692"/>
    </source>
</evidence>
<name>A0A2P8FMS9_9BACT</name>
<dbReference type="OrthoDB" id="5933722at2"/>
<dbReference type="RefSeq" id="WP_106605592.1">
    <property type="nucleotide sequence ID" value="NZ_PYGK01000019.1"/>
</dbReference>